<evidence type="ECO:0000313" key="2">
    <source>
        <dbReference type="Proteomes" id="UP000828941"/>
    </source>
</evidence>
<keyword evidence="2" id="KW-1185">Reference proteome</keyword>
<protein>
    <submittedName>
        <fullName evidence="1">Uncharacterized protein</fullName>
    </submittedName>
</protein>
<dbReference type="EMBL" id="CM039428">
    <property type="protein sequence ID" value="KAI4352193.1"/>
    <property type="molecule type" value="Genomic_DNA"/>
</dbReference>
<organism evidence="1 2">
    <name type="scientific">Bauhinia variegata</name>
    <name type="common">Purple orchid tree</name>
    <name type="synonym">Phanera variegata</name>
    <dbReference type="NCBI Taxonomy" id="167791"/>
    <lineage>
        <taxon>Eukaryota</taxon>
        <taxon>Viridiplantae</taxon>
        <taxon>Streptophyta</taxon>
        <taxon>Embryophyta</taxon>
        <taxon>Tracheophyta</taxon>
        <taxon>Spermatophyta</taxon>
        <taxon>Magnoliopsida</taxon>
        <taxon>eudicotyledons</taxon>
        <taxon>Gunneridae</taxon>
        <taxon>Pentapetalae</taxon>
        <taxon>rosids</taxon>
        <taxon>fabids</taxon>
        <taxon>Fabales</taxon>
        <taxon>Fabaceae</taxon>
        <taxon>Cercidoideae</taxon>
        <taxon>Cercideae</taxon>
        <taxon>Bauhiniinae</taxon>
        <taxon>Bauhinia</taxon>
    </lineage>
</organism>
<accession>A0ACB9PUI7</accession>
<dbReference type="Proteomes" id="UP000828941">
    <property type="component" value="Chromosome 3"/>
</dbReference>
<comment type="caution">
    <text evidence="1">The sequence shown here is derived from an EMBL/GenBank/DDBJ whole genome shotgun (WGS) entry which is preliminary data.</text>
</comment>
<proteinExistence type="predicted"/>
<evidence type="ECO:0000313" key="1">
    <source>
        <dbReference type="EMBL" id="KAI4352193.1"/>
    </source>
</evidence>
<sequence>MGMNQNLLKFILVFTFVYGVLSTPPDDPIECSSNNTNCTITNSYAIFPDRTTCKAAKVLYPSTEEELVSMVASAARNKSKVKVATRFSHSIPKLVCPDGRDGVLISTKYLNTILKIDVEARTMTVESGVLLRDLIDEAARFGLALPCTTYWWGLTIGGLLGTGAHGSSLWGTGGAVHERVVGIRIVTPAGPKEGYAKVRNLSEFDEDLSAAKVSLGVLGVISQVTLKLEALFKRSITYVTKNDSDLVDQVLSFGQQHEFGDITWFPSQLKAMYRIDLRVPTNTSGNGLYDYIPSRSTPSATIAATRTTEEIQEVTRNATGKCLSAISATETMVAAAYGLTNNGTLFTGYPVIGFSHRMQSSGSCLDSPQDALKTVCSWDPRIKGLFFYETAFSIGLSVVKKFIKDVQKLVALEPQSLCGIDLNGGILLRYIKASSAYLGKTEDSIDFDFVYYRSRDPMEPRLFEDIYEEIEQMGLFKYGGLPHWGKNRNLAFKGVINKYHNAVKFLSVKQVYDPQGIFSNEWTDQVLGLKNGVTMLKDGCALEGLCICSEDRHCAPSKGYFCRPGRLYMGARVCRRRI</sequence>
<gene>
    <name evidence="1" type="ORF">L6164_006467</name>
</gene>
<name>A0ACB9PUI7_BAUVA</name>
<reference evidence="1 2" key="1">
    <citation type="journal article" date="2022" name="DNA Res.">
        <title>Chromosomal-level genome assembly of the orchid tree Bauhinia variegata (Leguminosae; Cercidoideae) supports the allotetraploid origin hypothesis of Bauhinia.</title>
        <authorList>
            <person name="Zhong Y."/>
            <person name="Chen Y."/>
            <person name="Zheng D."/>
            <person name="Pang J."/>
            <person name="Liu Y."/>
            <person name="Luo S."/>
            <person name="Meng S."/>
            <person name="Qian L."/>
            <person name="Wei D."/>
            <person name="Dai S."/>
            <person name="Zhou R."/>
        </authorList>
    </citation>
    <scope>NUCLEOTIDE SEQUENCE [LARGE SCALE GENOMIC DNA]</scope>
    <source>
        <strain evidence="1">BV-YZ2020</strain>
    </source>
</reference>